<dbReference type="InterPro" id="IPR014284">
    <property type="entry name" value="RNA_pol_sigma-70_dom"/>
</dbReference>
<dbReference type="PANTHER" id="PTHR43133">
    <property type="entry name" value="RNA POLYMERASE ECF-TYPE SIGMA FACTO"/>
    <property type="match status" value="1"/>
</dbReference>
<evidence type="ECO:0000259" key="7">
    <source>
        <dbReference type="Pfam" id="PF08281"/>
    </source>
</evidence>
<keyword evidence="2" id="KW-0805">Transcription regulation</keyword>
<dbReference type="AlphaFoldDB" id="A0A1G4G692"/>
<dbReference type="STRING" id="1642646.ING2E5A_1174"/>
<dbReference type="GO" id="GO:0006352">
    <property type="term" value="P:DNA-templated transcription initiation"/>
    <property type="evidence" value="ECO:0007669"/>
    <property type="project" value="InterPro"/>
</dbReference>
<evidence type="ECO:0000259" key="6">
    <source>
        <dbReference type="Pfam" id="PF04542"/>
    </source>
</evidence>
<evidence type="ECO:0000256" key="1">
    <source>
        <dbReference type="ARBA" id="ARBA00010641"/>
    </source>
</evidence>
<sequence length="155" mass="18386">MARSVLKDESLSKDAYQELMVRLWEKRIDLEAVKNRQAFLFTSMRNLCIDLLRKQQPNGEIPKNMPYSEPCPHQLAEEADMVNMISRMIDMLPEMQRTIIRMKDVEEMETAEIAEILSLTENAVTVNLSRARKKLREMILTHQKQERVLYEQQYR</sequence>
<dbReference type="PANTHER" id="PTHR43133:SF8">
    <property type="entry name" value="RNA POLYMERASE SIGMA FACTOR HI_1459-RELATED"/>
    <property type="match status" value="1"/>
</dbReference>
<reference evidence="8 9" key="1">
    <citation type="submission" date="2016-08" db="EMBL/GenBank/DDBJ databases">
        <authorList>
            <person name="Seilhamer J.J."/>
        </authorList>
    </citation>
    <scope>NUCLEOTIDE SEQUENCE [LARGE SCALE GENOMIC DNA]</scope>
    <source>
        <strain evidence="8">ING2-E5A</strain>
    </source>
</reference>
<dbReference type="SUPFAM" id="SSF88659">
    <property type="entry name" value="Sigma3 and sigma4 domains of RNA polymerase sigma factors"/>
    <property type="match status" value="1"/>
</dbReference>
<evidence type="ECO:0000256" key="2">
    <source>
        <dbReference type="ARBA" id="ARBA00023015"/>
    </source>
</evidence>
<dbReference type="Proteomes" id="UP000178485">
    <property type="component" value="Chromosome i"/>
</dbReference>
<dbReference type="Gene3D" id="1.10.1740.10">
    <property type="match status" value="1"/>
</dbReference>
<comment type="similarity">
    <text evidence="1">Belongs to the sigma-70 factor family. ECF subfamily.</text>
</comment>
<evidence type="ECO:0000256" key="3">
    <source>
        <dbReference type="ARBA" id="ARBA00023082"/>
    </source>
</evidence>
<dbReference type="Pfam" id="PF08281">
    <property type="entry name" value="Sigma70_r4_2"/>
    <property type="match status" value="1"/>
</dbReference>
<evidence type="ECO:0000313" key="8">
    <source>
        <dbReference type="EMBL" id="SCM57078.1"/>
    </source>
</evidence>
<evidence type="ECO:0000313" key="9">
    <source>
        <dbReference type="Proteomes" id="UP000178485"/>
    </source>
</evidence>
<dbReference type="InterPro" id="IPR039425">
    <property type="entry name" value="RNA_pol_sigma-70-like"/>
</dbReference>
<feature type="domain" description="RNA polymerase sigma-70 region 2" evidence="6">
    <location>
        <begin position="2"/>
        <end position="56"/>
    </location>
</feature>
<dbReference type="EMBL" id="LT608328">
    <property type="protein sequence ID" value="SCM57078.1"/>
    <property type="molecule type" value="Genomic_DNA"/>
</dbReference>
<dbReference type="InterPro" id="IPR036388">
    <property type="entry name" value="WH-like_DNA-bd_sf"/>
</dbReference>
<gene>
    <name evidence="8" type="ORF">ING2E5A_1174</name>
</gene>
<dbReference type="KEGG" id="pmuc:ING2E5A_1174"/>
<protein>
    <submittedName>
        <fullName evidence="8">RNA polymerase, sigma-24 subunit, ECF subfamily</fullName>
    </submittedName>
</protein>
<name>A0A1G4G692_9BACT</name>
<keyword evidence="4" id="KW-0238">DNA-binding</keyword>
<keyword evidence="9" id="KW-1185">Reference proteome</keyword>
<keyword evidence="5" id="KW-0804">Transcription</keyword>
<dbReference type="NCBIfam" id="TIGR02937">
    <property type="entry name" value="sigma70-ECF"/>
    <property type="match status" value="1"/>
</dbReference>
<feature type="domain" description="RNA polymerase sigma factor 70 region 4 type 2" evidence="7">
    <location>
        <begin position="84"/>
        <end position="135"/>
    </location>
</feature>
<organism evidence="8 9">
    <name type="scientific">Petrimonas mucosa</name>
    <dbReference type="NCBI Taxonomy" id="1642646"/>
    <lineage>
        <taxon>Bacteria</taxon>
        <taxon>Pseudomonadati</taxon>
        <taxon>Bacteroidota</taxon>
        <taxon>Bacteroidia</taxon>
        <taxon>Bacteroidales</taxon>
        <taxon>Dysgonomonadaceae</taxon>
        <taxon>Petrimonas</taxon>
    </lineage>
</organism>
<dbReference type="Pfam" id="PF04542">
    <property type="entry name" value="Sigma70_r2"/>
    <property type="match status" value="1"/>
</dbReference>
<accession>A0A1G4G692</accession>
<dbReference type="GO" id="GO:0003677">
    <property type="term" value="F:DNA binding"/>
    <property type="evidence" value="ECO:0007669"/>
    <property type="project" value="UniProtKB-KW"/>
</dbReference>
<evidence type="ECO:0000256" key="4">
    <source>
        <dbReference type="ARBA" id="ARBA00023125"/>
    </source>
</evidence>
<dbReference type="CDD" id="cd06171">
    <property type="entry name" value="Sigma70_r4"/>
    <property type="match status" value="1"/>
</dbReference>
<evidence type="ECO:0000256" key="5">
    <source>
        <dbReference type="ARBA" id="ARBA00023163"/>
    </source>
</evidence>
<dbReference type="InterPro" id="IPR013249">
    <property type="entry name" value="RNA_pol_sigma70_r4_t2"/>
</dbReference>
<dbReference type="InterPro" id="IPR013324">
    <property type="entry name" value="RNA_pol_sigma_r3/r4-like"/>
</dbReference>
<dbReference type="InterPro" id="IPR013325">
    <property type="entry name" value="RNA_pol_sigma_r2"/>
</dbReference>
<dbReference type="GO" id="GO:0016987">
    <property type="term" value="F:sigma factor activity"/>
    <property type="evidence" value="ECO:0007669"/>
    <property type="project" value="UniProtKB-KW"/>
</dbReference>
<dbReference type="InterPro" id="IPR007627">
    <property type="entry name" value="RNA_pol_sigma70_r2"/>
</dbReference>
<keyword evidence="3" id="KW-0731">Sigma factor</keyword>
<dbReference type="Gene3D" id="1.10.10.10">
    <property type="entry name" value="Winged helix-like DNA-binding domain superfamily/Winged helix DNA-binding domain"/>
    <property type="match status" value="1"/>
</dbReference>
<dbReference type="SUPFAM" id="SSF88946">
    <property type="entry name" value="Sigma2 domain of RNA polymerase sigma factors"/>
    <property type="match status" value="1"/>
</dbReference>
<proteinExistence type="inferred from homology"/>